<evidence type="ECO:0000313" key="1">
    <source>
        <dbReference type="EMBL" id="PTM58211.1"/>
    </source>
</evidence>
<dbReference type="Proteomes" id="UP000241639">
    <property type="component" value="Unassembled WGS sequence"/>
</dbReference>
<evidence type="ECO:0000313" key="2">
    <source>
        <dbReference type="Proteomes" id="UP000241639"/>
    </source>
</evidence>
<dbReference type="EMBL" id="PZZP01000001">
    <property type="protein sequence ID" value="PTM58211.1"/>
    <property type="molecule type" value="Genomic_DNA"/>
</dbReference>
<proteinExistence type="predicted"/>
<accession>A0A2T4Z8I3</accession>
<dbReference type="AlphaFoldDB" id="A0A2T4Z8I3"/>
<name>A0A2T4Z8I3_9BACL</name>
<keyword evidence="2" id="KW-1185">Reference proteome</keyword>
<reference evidence="1 2" key="1">
    <citation type="submission" date="2018-04" db="EMBL/GenBank/DDBJ databases">
        <title>Genomic Encyclopedia of Archaeal and Bacterial Type Strains, Phase II (KMG-II): from individual species to whole genera.</title>
        <authorList>
            <person name="Goeker M."/>
        </authorList>
    </citation>
    <scope>NUCLEOTIDE SEQUENCE [LARGE SCALE GENOMIC DNA]</scope>
    <source>
        <strain evidence="1 2">DSM 45169</strain>
    </source>
</reference>
<sequence length="29" mass="3213">MRSNLVVDAAITRFKQFGVQISSSEENGK</sequence>
<protein>
    <submittedName>
        <fullName evidence="1">Uncharacterized protein</fullName>
    </submittedName>
</protein>
<gene>
    <name evidence="1" type="ORF">C8J48_0790</name>
</gene>
<organism evidence="1 2">
    <name type="scientific">Desmospora activa DSM 45169</name>
    <dbReference type="NCBI Taxonomy" id="1121389"/>
    <lineage>
        <taxon>Bacteria</taxon>
        <taxon>Bacillati</taxon>
        <taxon>Bacillota</taxon>
        <taxon>Bacilli</taxon>
        <taxon>Bacillales</taxon>
        <taxon>Thermoactinomycetaceae</taxon>
        <taxon>Desmospora</taxon>
    </lineage>
</organism>
<comment type="caution">
    <text evidence="1">The sequence shown here is derived from an EMBL/GenBank/DDBJ whole genome shotgun (WGS) entry which is preliminary data.</text>
</comment>